<comment type="caution">
    <text evidence="1">The sequence shown here is derived from an EMBL/GenBank/DDBJ whole genome shotgun (WGS) entry which is preliminary data.</text>
</comment>
<evidence type="ECO:0000313" key="2">
    <source>
        <dbReference type="Proteomes" id="UP001060085"/>
    </source>
</evidence>
<name>A0ACC0BX79_CATRO</name>
<gene>
    <name evidence="1" type="ORF">M9H77_08121</name>
</gene>
<proteinExistence type="predicted"/>
<reference evidence="2" key="1">
    <citation type="journal article" date="2023" name="Nat. Plants">
        <title>Single-cell RNA sequencing provides a high-resolution roadmap for understanding the multicellular compartmentation of specialized metabolism.</title>
        <authorList>
            <person name="Sun S."/>
            <person name="Shen X."/>
            <person name="Li Y."/>
            <person name="Li Y."/>
            <person name="Wang S."/>
            <person name="Li R."/>
            <person name="Zhang H."/>
            <person name="Shen G."/>
            <person name="Guo B."/>
            <person name="Wei J."/>
            <person name="Xu J."/>
            <person name="St-Pierre B."/>
            <person name="Chen S."/>
            <person name="Sun C."/>
        </authorList>
    </citation>
    <scope>NUCLEOTIDE SEQUENCE [LARGE SCALE GENOMIC DNA]</scope>
</reference>
<protein>
    <submittedName>
        <fullName evidence="1">Uncharacterized protein</fullName>
    </submittedName>
</protein>
<sequence>MEKESFADLFHSNKPVAAAPTVKLIQTYKEEPTLILREEDTSSAAPFSCALIGKFSYGKPSMETLRQDFLKLELIPSQSEDYMKIWLWGQWAFQGFPMRVFKWSPKFHVSAEPSIIPSWIIFENLPVHLFQKATLFSLASAIGKPLKLDEPTANLTRPSIATVCIELDLLKPHVYRIWIGASPGKGFWQLVGYEDVLSYCSSCRRLECSMEAATEENADNARVAQKLNDAPIPLPIGQLIDDVHILLQIQSNAEYSGEQKDDAQLLQQDETTNVSDSEIQHGNDTNPLLLTSSPSSVG</sequence>
<accession>A0ACC0BX79</accession>
<organism evidence="1 2">
    <name type="scientific">Catharanthus roseus</name>
    <name type="common">Madagascar periwinkle</name>
    <name type="synonym">Vinca rosea</name>
    <dbReference type="NCBI Taxonomy" id="4058"/>
    <lineage>
        <taxon>Eukaryota</taxon>
        <taxon>Viridiplantae</taxon>
        <taxon>Streptophyta</taxon>
        <taxon>Embryophyta</taxon>
        <taxon>Tracheophyta</taxon>
        <taxon>Spermatophyta</taxon>
        <taxon>Magnoliopsida</taxon>
        <taxon>eudicotyledons</taxon>
        <taxon>Gunneridae</taxon>
        <taxon>Pentapetalae</taxon>
        <taxon>asterids</taxon>
        <taxon>lamiids</taxon>
        <taxon>Gentianales</taxon>
        <taxon>Apocynaceae</taxon>
        <taxon>Rauvolfioideae</taxon>
        <taxon>Vinceae</taxon>
        <taxon>Catharanthinae</taxon>
        <taxon>Catharanthus</taxon>
    </lineage>
</organism>
<evidence type="ECO:0000313" key="1">
    <source>
        <dbReference type="EMBL" id="KAI5677171.1"/>
    </source>
</evidence>
<keyword evidence="2" id="KW-1185">Reference proteome</keyword>
<dbReference type="EMBL" id="CM044702">
    <property type="protein sequence ID" value="KAI5677171.1"/>
    <property type="molecule type" value="Genomic_DNA"/>
</dbReference>
<dbReference type="Proteomes" id="UP001060085">
    <property type="component" value="Linkage Group LG02"/>
</dbReference>